<reference evidence="3 4" key="1">
    <citation type="journal article" date="2024" name="bioRxiv">
        <title>Comparative genomics of Cryptococcus and Kwoniella reveals pathogenesis evolution and contrasting karyotype dynamics via intercentromeric recombination or chromosome fusion.</title>
        <authorList>
            <person name="Coelho M.A."/>
            <person name="David-Palma M."/>
            <person name="Shea T."/>
            <person name="Bowers K."/>
            <person name="McGinley-Smith S."/>
            <person name="Mohammad A.W."/>
            <person name="Gnirke A."/>
            <person name="Yurkov A.M."/>
            <person name="Nowrousian M."/>
            <person name="Sun S."/>
            <person name="Cuomo C.A."/>
            <person name="Heitman J."/>
        </authorList>
    </citation>
    <scope>NUCLEOTIDE SEQUENCE [LARGE SCALE GENOMIC DNA]</scope>
    <source>
        <strain evidence="3 4">CBS 13917</strain>
    </source>
</reference>
<evidence type="ECO:0000313" key="3">
    <source>
        <dbReference type="EMBL" id="KAK8866075.1"/>
    </source>
</evidence>
<gene>
    <name evidence="3" type="ORF">IAR55_001226</name>
</gene>
<dbReference type="SUPFAM" id="SSF51197">
    <property type="entry name" value="Clavaminate synthase-like"/>
    <property type="match status" value="1"/>
</dbReference>
<dbReference type="PRINTS" id="PR00682">
    <property type="entry name" value="IPNSYNTHASE"/>
</dbReference>
<dbReference type="Pfam" id="PF03171">
    <property type="entry name" value="2OG-FeII_Oxy"/>
    <property type="match status" value="1"/>
</dbReference>
<keyword evidence="1" id="KW-0408">Iron</keyword>
<dbReference type="AlphaFoldDB" id="A0AAW0Z557"/>
<comment type="similarity">
    <text evidence="1">Belongs to the iron/ascorbate-dependent oxidoreductase family.</text>
</comment>
<dbReference type="RefSeq" id="XP_066805554.1">
    <property type="nucleotide sequence ID" value="XM_066944353.1"/>
</dbReference>
<accession>A0AAW0Z557</accession>
<evidence type="ECO:0000259" key="2">
    <source>
        <dbReference type="PROSITE" id="PS51471"/>
    </source>
</evidence>
<protein>
    <recommendedName>
        <fullName evidence="2">Fe2OG dioxygenase domain-containing protein</fullName>
    </recommendedName>
</protein>
<dbReference type="KEGG" id="kne:92178485"/>
<dbReference type="PROSITE" id="PS51471">
    <property type="entry name" value="FE2OG_OXY"/>
    <property type="match status" value="1"/>
</dbReference>
<dbReference type="Gene3D" id="2.60.120.330">
    <property type="entry name" value="B-lactam Antibiotic, Isopenicillin N Synthase, Chain"/>
    <property type="match status" value="1"/>
</dbReference>
<comment type="caution">
    <text evidence="3">The sequence shown here is derived from an EMBL/GenBank/DDBJ whole genome shotgun (WGS) entry which is preliminary data.</text>
</comment>
<keyword evidence="1" id="KW-0560">Oxidoreductase</keyword>
<sequence length="344" mass="38771">MTDLATLSESLANSDFTSIPLIDLTDAKSSDSERRRAVAEKIREACLNAGFFYVKNHSVSLDTVEETFKQSQEFFKLPQEVKKTVDISKSGGNFRGYMGLLTENNDPTNKGDMHEAFNMGLDPSLDPASFGQEEEKEGELKHGENLWPEKKDWDGAGAFKQANLNYYSAVLALGQSLFPLFALALNLPETFFDDKIKHPAAIMRILFYPALGERVVDELMPGIGAHTDFECFTILRQDDTPAALQVQNRKGDWIDAPYIPNTFVINIGDQFARWTNDIFVSTRHRVLPTLSKDRYSIPFFFGCDHDVPLIPPETCVTDDRPARYEVMTAGAYVHMRLSEIYTVN</sequence>
<proteinExistence type="inferred from homology"/>
<dbReference type="Proteomes" id="UP001388673">
    <property type="component" value="Unassembled WGS sequence"/>
</dbReference>
<keyword evidence="4" id="KW-1185">Reference proteome</keyword>
<dbReference type="InterPro" id="IPR005123">
    <property type="entry name" value="Oxoglu/Fe-dep_dioxygenase_dom"/>
</dbReference>
<dbReference type="Pfam" id="PF14226">
    <property type="entry name" value="DIOX_N"/>
    <property type="match status" value="1"/>
</dbReference>
<keyword evidence="1" id="KW-0479">Metal-binding</keyword>
<evidence type="ECO:0000313" key="4">
    <source>
        <dbReference type="Proteomes" id="UP001388673"/>
    </source>
</evidence>
<dbReference type="InterPro" id="IPR044861">
    <property type="entry name" value="IPNS-like_FE2OG_OXY"/>
</dbReference>
<dbReference type="EMBL" id="JBCAWK010000002">
    <property type="protein sequence ID" value="KAK8866075.1"/>
    <property type="molecule type" value="Genomic_DNA"/>
</dbReference>
<feature type="domain" description="Fe2OG dioxygenase" evidence="2">
    <location>
        <begin position="199"/>
        <end position="303"/>
    </location>
</feature>
<name>A0AAW0Z557_9TREE</name>
<dbReference type="InterPro" id="IPR050231">
    <property type="entry name" value="Iron_ascorbate_oxido_reductase"/>
</dbReference>
<dbReference type="GO" id="GO:0046872">
    <property type="term" value="F:metal ion binding"/>
    <property type="evidence" value="ECO:0007669"/>
    <property type="project" value="UniProtKB-KW"/>
</dbReference>
<evidence type="ECO:0000256" key="1">
    <source>
        <dbReference type="RuleBase" id="RU003682"/>
    </source>
</evidence>
<organism evidence="3 4">
    <name type="scientific">Kwoniella newhampshirensis</name>
    <dbReference type="NCBI Taxonomy" id="1651941"/>
    <lineage>
        <taxon>Eukaryota</taxon>
        <taxon>Fungi</taxon>
        <taxon>Dikarya</taxon>
        <taxon>Basidiomycota</taxon>
        <taxon>Agaricomycotina</taxon>
        <taxon>Tremellomycetes</taxon>
        <taxon>Tremellales</taxon>
        <taxon>Cryptococcaceae</taxon>
        <taxon>Kwoniella</taxon>
    </lineage>
</organism>
<dbReference type="PANTHER" id="PTHR47990">
    <property type="entry name" value="2-OXOGLUTARATE (2OG) AND FE(II)-DEPENDENT OXYGENASE SUPERFAMILY PROTEIN-RELATED"/>
    <property type="match status" value="1"/>
</dbReference>
<dbReference type="GO" id="GO:0016491">
    <property type="term" value="F:oxidoreductase activity"/>
    <property type="evidence" value="ECO:0007669"/>
    <property type="project" value="UniProtKB-KW"/>
</dbReference>
<dbReference type="InterPro" id="IPR026992">
    <property type="entry name" value="DIOX_N"/>
</dbReference>
<dbReference type="GeneID" id="92178485"/>
<dbReference type="InterPro" id="IPR027443">
    <property type="entry name" value="IPNS-like_sf"/>
</dbReference>